<evidence type="ECO:0000259" key="9">
    <source>
        <dbReference type="PROSITE" id="PS50024"/>
    </source>
</evidence>
<feature type="domain" description="EGF-like" evidence="10">
    <location>
        <begin position="1006"/>
        <end position="1044"/>
    </location>
</feature>
<evidence type="ECO:0000256" key="2">
    <source>
        <dbReference type="ARBA" id="ARBA00022729"/>
    </source>
</evidence>
<feature type="compositionally biased region" description="Pro residues" evidence="7">
    <location>
        <begin position="1103"/>
        <end position="1113"/>
    </location>
</feature>
<dbReference type="InterPro" id="IPR056590">
    <property type="entry name" value="Mua-3/Mup-4_EGF"/>
</dbReference>
<dbReference type="InterPro" id="IPR013032">
    <property type="entry name" value="EGF-like_CS"/>
</dbReference>
<feature type="domain" description="SEA" evidence="9">
    <location>
        <begin position="1642"/>
        <end position="1767"/>
    </location>
</feature>
<feature type="disulfide bond" evidence="6">
    <location>
        <begin position="1175"/>
        <end position="1192"/>
    </location>
</feature>
<feature type="domain" description="EGF-like" evidence="10">
    <location>
        <begin position="1163"/>
        <end position="1204"/>
    </location>
</feature>
<dbReference type="PROSITE" id="PS50026">
    <property type="entry name" value="EGF_3"/>
    <property type="match status" value="27"/>
</dbReference>
<feature type="region of interest" description="Disordered" evidence="7">
    <location>
        <begin position="1094"/>
        <end position="1113"/>
    </location>
</feature>
<organism evidence="11 12">
    <name type="scientific">Acrobeloides nanus</name>
    <dbReference type="NCBI Taxonomy" id="290746"/>
    <lineage>
        <taxon>Eukaryota</taxon>
        <taxon>Metazoa</taxon>
        <taxon>Ecdysozoa</taxon>
        <taxon>Nematoda</taxon>
        <taxon>Chromadorea</taxon>
        <taxon>Rhabditida</taxon>
        <taxon>Tylenchina</taxon>
        <taxon>Cephalobomorpha</taxon>
        <taxon>Cephaloboidea</taxon>
        <taxon>Cephalobidae</taxon>
        <taxon>Acrobeloides</taxon>
    </lineage>
</organism>
<dbReference type="Gene3D" id="2.10.25.10">
    <property type="entry name" value="Laminin"/>
    <property type="match status" value="23"/>
</dbReference>
<dbReference type="Pfam" id="PF25478">
    <property type="entry name" value="EGF_Mua-3"/>
    <property type="match status" value="1"/>
</dbReference>
<feature type="domain" description="EGF-like" evidence="10">
    <location>
        <begin position="1314"/>
        <end position="1353"/>
    </location>
</feature>
<accession>A0A914DZH0</accession>
<reference evidence="12" key="1">
    <citation type="submission" date="2022-11" db="UniProtKB">
        <authorList>
            <consortium name="WormBaseParasite"/>
        </authorList>
    </citation>
    <scope>IDENTIFICATION</scope>
</reference>
<evidence type="ECO:0000313" key="11">
    <source>
        <dbReference type="Proteomes" id="UP000887540"/>
    </source>
</evidence>
<feature type="domain" description="EGF-like" evidence="10">
    <location>
        <begin position="1966"/>
        <end position="2001"/>
    </location>
</feature>
<dbReference type="SUPFAM" id="SSF57196">
    <property type="entry name" value="EGF/Laminin"/>
    <property type="match status" value="6"/>
</dbReference>
<dbReference type="PROSITE" id="PS01186">
    <property type="entry name" value="EGF_2"/>
    <property type="match status" value="1"/>
</dbReference>
<dbReference type="InterPro" id="IPR018097">
    <property type="entry name" value="EGF_Ca-bd_CS"/>
</dbReference>
<feature type="domain" description="EGF-like" evidence="10">
    <location>
        <begin position="1053"/>
        <end position="1093"/>
    </location>
</feature>
<feature type="domain" description="EGF-like" evidence="10">
    <location>
        <begin position="1111"/>
        <end position="1151"/>
    </location>
</feature>
<feature type="domain" description="EGF-like" evidence="10">
    <location>
        <begin position="807"/>
        <end position="846"/>
    </location>
</feature>
<keyword evidence="4 6" id="KW-1015">Disulfide bond</keyword>
<feature type="domain" description="EGF-like" evidence="10">
    <location>
        <begin position="1921"/>
        <end position="1959"/>
    </location>
</feature>
<evidence type="ECO:0000256" key="7">
    <source>
        <dbReference type="SAM" id="MobiDB-lite"/>
    </source>
</evidence>
<sequence length="2282" mass="252051">MRLRSIIQKEACPSPPAPPSRPGVCNPDTQTGCKRENNEICEIINGKPMCRCPAGFDRHPITNECGGVLCNPQVATSCPHPEVCKATPFGNYRCACPSNYGRDPRTGICITPPPPPGEPPSCHTGGIRCADGEECKLDANGRYVCSCQVGLERNPITGKCSIPGSCDPRAPAPCDVRKREYCLMHPSGRYYTCQCKAGEKRQPVTDVCLKNECLSGEDDCDVNAICTDTDDSFICNCRPGFLDQSPDPVNKPGRVCSDLSRDCERNSRCSPNAICTDTPDGQVCRCGPGFVDVSPNPQNEPGIICKPEVNECARPDLNNCHRDALCIDTTDSYKCICKAGYTDLDELRNPGRQCQKINVDQCKKADCDKNARCVEGMNGYVCLCPPSFKDKSPDPARKPGRVCIPLIPECDNPSLNDCDSPDRAICTDTDDGYLCRCRQGFLDISPNIATKPGRLCKPLDNECAKGTHDCAPVGGICEDTPDSYTCRCALNYLDVSFDRKNRPGRKCKPLIDECATGQNDCSPEGICTDTEDSYECACREDYIDVSLDPTTKPGRRCLKRVNECAQGIHDCSPNADCLDTPESYKCKCRDDFVDESPDRNRPGRVCRPALVDECRIGKHDCDQNAICQDLPQGFTCQCRPEFLDESPNRVTHPGRRCVPRPTPPPPECRVDDSRSCKAELNEVCRLINGVPKCACPLNYERNPQTRACTVINECLFPQLNDCHPSAECIDQADGFTCRCRQGFKDISTPNKPGRNCQPLVNECQFPHLNDCHLNALCIDKEEGYECKCNQGFKDLNPQRPGRICQQMINECTRPELNSCDKNARCIDQEDGYRCECKENFLDVSPSPTLRGRACKPIVNECNDPKLNDCDKMARCIDTIDSYTCECPTNSKDISPNPAFPGRVCLVFKDECKTGEDDCDQNAICHDNEQSFTCECKPGFTDRSPNKMNRPGRVCVQLIDECKENRHTCSPQAECRDLEEGYTCECKDGYVDRSPNLLTQPGRVCGTPEVCPPNHECSSAAVCEPLGGNKYTCTCIQGYLDQSPAGKQGTVCVRDNRCKDPKLNNCSRNAICYNEPNGGYRCECIRGYVDRSPQGGPKGRVCEPPKPPPPPPRHPCQDPNLNDCHASGACRATGPETYTCECLAGYVDRSPDVKNKPGRVCVLTEPICLDSSRNDCHPAAICSETQDEDGYTCRCRDGYIDQSPDRDHRPGRICVEQVNECLDRSLNDCDPIAVCEDQPEGYTCRCPVNAIDQSPDKNRPGRKCFLKINECANPSLNNCSRFADCVDNEDGYACKCRSGYHDENPAQPGTVCNYIINECESPNLNDCHRNAECIDTPGSYECRCKNPYHDEGPRDRPGRICRYNECADPRAHKCDRNADCVDTEDGYACSCRDGFYDNSPDPTIPGQVCIEFQEEPKVTPPVEASEKLIPCGHMKCDPKRNETCIGGRRCGCRPGEGRASPQDACEPIDKIPLAFRVVSRGQQPLLYSSQYGNSDSPDYVEITNEFDQDLGSAVGSTVYAPRYVVTDVSYITHPKTINSSWPEGLLVNFTVGTRPSATPIDVCDLWDKLMESIQRTNGAIGGGQLNVASDIDLLDPCAKPIPTGELCGGQFCNADLGEVCIAGTVCGCVNGEKRASLKDHCRPVEPVNFPLWVIRKNHNQLIYNDTFANPQDAINKQYVDDFNNGIADCYPHTQLKNGFVTSDVIDITDPMLVNATWDKGVIFNATMYFRRGTIRSPQETYQVLIDYILHRNNYEIGHSGLFLNPYQPDPFSSCYGNTCHPAGRCIELGPNAYRCECGFGYRDKNTIDPGRTCIRIDGYNECERDEDNDCSENARCIDLPHLYRCECNNGYKDASPKNELPGSVCVLDYCSDVNFCPANTTCVNGEFQAECVCVPGMVDIRKSNMKAHFGIDQSTLCLSVIDVNECALGLTNCSSAAICEDLRIGYRCSCPAGWVDGNPAEPGRICAASLCGECNQHGHCIYKSESNVTCACEDGYTGEHCEVAPSNVPLILMLLLALLFLLLMLCCLLYLCTKCHCFKRYREAPFTYRRGGFNTLDQSSSSDDFSAPSELYQQDIIIPRAKKAVSSDRDLDAARLAHYLDDSLRIPRPHIHDGSSIGSGDSEYTIAEEIERRIITDVKTTETKTVTTEADVHGVSAVSSSAEASYRTYGAGESGLHSSSSQHISMRDRSLTEEQERGESVAEFSNGGHAREWRSGSGGYSRHNAAYSAEDDRSVDSYETDNEGVFDKKVLVNHSHDVDPARGSERYRSEVTTTKMSSETYHK</sequence>
<keyword evidence="5" id="KW-0325">Glycoprotein</keyword>
<evidence type="ECO:0000256" key="3">
    <source>
        <dbReference type="ARBA" id="ARBA00022737"/>
    </source>
</evidence>
<keyword evidence="2" id="KW-0732">Signal</keyword>
<feature type="domain" description="EGF-like" evidence="10">
    <location>
        <begin position="560"/>
        <end position="598"/>
    </location>
</feature>
<feature type="compositionally biased region" description="Polar residues" evidence="7">
    <location>
        <begin position="2269"/>
        <end position="2282"/>
    </location>
</feature>
<feature type="domain" description="EGF-like" evidence="10">
    <location>
        <begin position="1266"/>
        <end position="1305"/>
    </location>
</feature>
<dbReference type="InterPro" id="IPR057353">
    <property type="entry name" value="TNFR_nem"/>
</dbReference>
<feature type="domain" description="EGF-like" evidence="10">
    <location>
        <begin position="308"/>
        <end position="355"/>
    </location>
</feature>
<feature type="domain" description="EGF-like" evidence="10">
    <location>
        <begin position="857"/>
        <end position="905"/>
    </location>
</feature>
<dbReference type="Pfam" id="PF12661">
    <property type="entry name" value="hEGF"/>
    <property type="match status" value="1"/>
</dbReference>
<feature type="compositionally biased region" description="Basic and acidic residues" evidence="7">
    <location>
        <begin position="2255"/>
        <end position="2268"/>
    </location>
</feature>
<keyword evidence="8" id="KW-0812">Transmembrane</keyword>
<feature type="domain" description="SEA" evidence="9">
    <location>
        <begin position="1466"/>
        <end position="1596"/>
    </location>
</feature>
<feature type="domain" description="EGF-like" evidence="10">
    <location>
        <begin position="1817"/>
        <end position="1856"/>
    </location>
</feature>
<keyword evidence="8" id="KW-1133">Transmembrane helix</keyword>
<feature type="domain" description="EGF-like" evidence="10">
    <location>
        <begin position="1361"/>
        <end position="1400"/>
    </location>
</feature>
<dbReference type="WBParaSite" id="ACRNAN_scaffold4525.g19152.t1">
    <property type="protein sequence ID" value="ACRNAN_scaffold4525.g19152.t1"/>
    <property type="gene ID" value="ACRNAN_scaffold4525.g19152"/>
</dbReference>
<feature type="domain" description="EGF-like" evidence="10">
    <location>
        <begin position="710"/>
        <end position="757"/>
    </location>
</feature>
<evidence type="ECO:0000256" key="8">
    <source>
        <dbReference type="SAM" id="Phobius"/>
    </source>
</evidence>
<feature type="compositionally biased region" description="Low complexity" evidence="7">
    <location>
        <begin position="2173"/>
        <end position="2183"/>
    </location>
</feature>
<dbReference type="Proteomes" id="UP000887540">
    <property type="component" value="Unplaced"/>
</dbReference>
<feature type="region of interest" description="Disordered" evidence="7">
    <location>
        <begin position="2255"/>
        <end position="2282"/>
    </location>
</feature>
<feature type="domain" description="EGF-like" evidence="10">
    <location>
        <begin position="907"/>
        <end position="945"/>
    </location>
</feature>
<dbReference type="SMART" id="SM00286">
    <property type="entry name" value="PTI"/>
    <property type="match status" value="9"/>
</dbReference>
<feature type="domain" description="EGF-like" evidence="10">
    <location>
        <begin position="1865"/>
        <end position="1902"/>
    </location>
</feature>
<dbReference type="InterPro" id="IPR024731">
    <property type="entry name" value="NELL2-like_EGF"/>
</dbReference>
<dbReference type="InterPro" id="IPR049883">
    <property type="entry name" value="NOTCH1_EGF-like"/>
</dbReference>
<feature type="domain" description="EGF-like" evidence="10">
    <location>
        <begin position="759"/>
        <end position="798"/>
    </location>
</feature>
<keyword evidence="1 6" id="KW-0245">EGF-like domain</keyword>
<dbReference type="Pfam" id="PF00008">
    <property type="entry name" value="EGF"/>
    <property type="match status" value="1"/>
</dbReference>
<dbReference type="SMART" id="SM00179">
    <property type="entry name" value="EGF_CA"/>
    <property type="match status" value="26"/>
</dbReference>
<dbReference type="PROSITE" id="PS01187">
    <property type="entry name" value="EGF_CA"/>
    <property type="match status" value="2"/>
</dbReference>
<dbReference type="GO" id="GO:0005509">
    <property type="term" value="F:calcium ion binding"/>
    <property type="evidence" value="ECO:0007669"/>
    <property type="project" value="InterPro"/>
</dbReference>
<dbReference type="SMART" id="SM00181">
    <property type="entry name" value="EGF"/>
    <property type="match status" value="35"/>
</dbReference>
<feature type="domain" description="EGF-like" evidence="10">
    <location>
        <begin position="209"/>
        <end position="247"/>
    </location>
</feature>
<dbReference type="PROSITE" id="PS00022">
    <property type="entry name" value="EGF_1"/>
    <property type="match status" value="1"/>
</dbReference>
<dbReference type="FunFam" id="2.10.25.10:FF:000291">
    <property type="entry name" value="Transmembrane matrix receptor MUP-4"/>
    <property type="match status" value="2"/>
</dbReference>
<name>A0A914DZH0_9BILA</name>
<keyword evidence="8" id="KW-0472">Membrane</keyword>
<dbReference type="InterPro" id="IPR000152">
    <property type="entry name" value="EGF-type_Asp/Asn_hydroxyl_site"/>
</dbReference>
<dbReference type="InterPro" id="IPR000082">
    <property type="entry name" value="SEA_dom"/>
</dbReference>
<evidence type="ECO:0000256" key="4">
    <source>
        <dbReference type="ARBA" id="ARBA00023157"/>
    </source>
</evidence>
<dbReference type="Pfam" id="PF25314">
    <property type="entry name" value="TNFR_nem"/>
    <property type="match status" value="2"/>
</dbReference>
<feature type="transmembrane region" description="Helical" evidence="8">
    <location>
        <begin position="2009"/>
        <end position="2031"/>
    </location>
</feature>
<keyword evidence="3" id="KW-0677">Repeat</keyword>
<feature type="domain" description="EGF-like" evidence="10">
    <location>
        <begin position="610"/>
        <end position="648"/>
    </location>
</feature>
<evidence type="ECO:0000313" key="12">
    <source>
        <dbReference type="WBParaSite" id="ACRNAN_scaffold4525.g19152.t1"/>
    </source>
</evidence>
<feature type="domain" description="EGF-like" evidence="10">
    <location>
        <begin position="459"/>
        <end position="498"/>
    </location>
</feature>
<comment type="caution">
    <text evidence="6">Lacks conserved residue(s) required for the propagation of feature annotation.</text>
</comment>
<dbReference type="PROSITE" id="PS50024">
    <property type="entry name" value="SEA"/>
    <property type="match status" value="2"/>
</dbReference>
<dbReference type="PROSITE" id="PS00010">
    <property type="entry name" value="ASX_HYDROXYL"/>
    <property type="match status" value="19"/>
</dbReference>
<evidence type="ECO:0000256" key="5">
    <source>
        <dbReference type="ARBA" id="ARBA00023180"/>
    </source>
</evidence>
<proteinExistence type="predicted"/>
<evidence type="ECO:0000256" key="6">
    <source>
        <dbReference type="PROSITE-ProRule" id="PRU00076"/>
    </source>
</evidence>
<dbReference type="SMART" id="SM00200">
    <property type="entry name" value="SEA"/>
    <property type="match status" value="2"/>
</dbReference>
<feature type="domain" description="EGF-like" evidence="10">
    <location>
        <begin position="358"/>
        <end position="394"/>
    </location>
</feature>
<feature type="domain" description="EGF-like" evidence="10">
    <location>
        <begin position="510"/>
        <end position="548"/>
    </location>
</feature>
<feature type="domain" description="EGF-like" evidence="10">
    <location>
        <begin position="1769"/>
        <end position="1806"/>
    </location>
</feature>
<feature type="disulfide bond" evidence="6">
    <location>
        <begin position="1991"/>
        <end position="2000"/>
    </location>
</feature>
<evidence type="ECO:0000259" key="10">
    <source>
        <dbReference type="PROSITE" id="PS50026"/>
    </source>
</evidence>
<dbReference type="InterPro" id="IPR009030">
    <property type="entry name" value="Growth_fac_rcpt_cys_sf"/>
</dbReference>
<feature type="domain" description="EGF-like" evidence="10">
    <location>
        <begin position="259"/>
        <end position="296"/>
    </location>
</feature>
<dbReference type="InterPro" id="IPR050751">
    <property type="entry name" value="ECM_structural_protein"/>
</dbReference>
<feature type="compositionally biased region" description="Basic and acidic residues" evidence="7">
    <location>
        <begin position="2184"/>
        <end position="2199"/>
    </location>
</feature>
<dbReference type="CDD" id="cd00054">
    <property type="entry name" value="EGF_CA"/>
    <property type="match status" value="4"/>
</dbReference>
<feature type="domain" description="EGF-like" evidence="10">
    <location>
        <begin position="1216"/>
        <end position="1255"/>
    </location>
</feature>
<dbReference type="SUPFAM" id="SSF57184">
    <property type="entry name" value="Growth factor receptor domain"/>
    <property type="match status" value="4"/>
</dbReference>
<keyword evidence="11" id="KW-1185">Reference proteome</keyword>
<dbReference type="InterPro" id="IPR001881">
    <property type="entry name" value="EGF-like_Ca-bd_dom"/>
</dbReference>
<feature type="region of interest" description="Disordered" evidence="7">
    <location>
        <begin position="2168"/>
        <end position="2220"/>
    </location>
</feature>
<protein>
    <submittedName>
        <fullName evidence="12">Uncharacterized protein</fullName>
    </submittedName>
</protein>
<dbReference type="Pfam" id="PF07645">
    <property type="entry name" value="EGF_CA"/>
    <property type="match status" value="16"/>
</dbReference>
<dbReference type="PANTHER" id="PTHR24034:SF205">
    <property type="entry name" value="NIDOGEN"/>
    <property type="match status" value="1"/>
</dbReference>
<dbReference type="Pfam" id="PF23427">
    <property type="entry name" value="EGF_4"/>
    <property type="match status" value="1"/>
</dbReference>
<dbReference type="InterPro" id="IPR000742">
    <property type="entry name" value="EGF"/>
</dbReference>
<feature type="domain" description="EGF-like" evidence="10">
    <location>
        <begin position="957"/>
        <end position="995"/>
    </location>
</feature>
<dbReference type="PANTHER" id="PTHR24034">
    <property type="entry name" value="EGF-LIKE DOMAIN-CONTAINING PROTEIN"/>
    <property type="match status" value="1"/>
</dbReference>
<dbReference type="Pfam" id="PF12947">
    <property type="entry name" value="EGF_3"/>
    <property type="match status" value="2"/>
</dbReference>
<evidence type="ECO:0000256" key="1">
    <source>
        <dbReference type="ARBA" id="ARBA00022536"/>
    </source>
</evidence>